<proteinExistence type="predicted"/>
<dbReference type="Proteomes" id="UP001321473">
    <property type="component" value="Unassembled WGS sequence"/>
</dbReference>
<dbReference type="EMBL" id="JARKHS020020124">
    <property type="protein sequence ID" value="KAK8771105.1"/>
    <property type="molecule type" value="Genomic_DNA"/>
</dbReference>
<protein>
    <recommendedName>
        <fullName evidence="4">SGNH hydrolase-type esterase domain-containing protein</fullName>
    </recommendedName>
</protein>
<feature type="region of interest" description="Disordered" evidence="1">
    <location>
        <begin position="1"/>
        <end position="41"/>
    </location>
</feature>
<reference evidence="2 3" key="1">
    <citation type="journal article" date="2023" name="Arcadia Sci">
        <title>De novo assembly of a long-read Amblyomma americanum tick genome.</title>
        <authorList>
            <person name="Chou S."/>
            <person name="Poskanzer K.E."/>
            <person name="Rollins M."/>
            <person name="Thuy-Boun P.S."/>
        </authorList>
    </citation>
    <scope>NUCLEOTIDE SEQUENCE [LARGE SCALE GENOMIC DNA]</scope>
    <source>
        <strain evidence="2">F_SG_1</strain>
        <tissue evidence="2">Salivary glands</tissue>
    </source>
</reference>
<accession>A0AAQ4E8V4</accession>
<evidence type="ECO:0000313" key="3">
    <source>
        <dbReference type="Proteomes" id="UP001321473"/>
    </source>
</evidence>
<organism evidence="2 3">
    <name type="scientific">Amblyomma americanum</name>
    <name type="common">Lone star tick</name>
    <dbReference type="NCBI Taxonomy" id="6943"/>
    <lineage>
        <taxon>Eukaryota</taxon>
        <taxon>Metazoa</taxon>
        <taxon>Ecdysozoa</taxon>
        <taxon>Arthropoda</taxon>
        <taxon>Chelicerata</taxon>
        <taxon>Arachnida</taxon>
        <taxon>Acari</taxon>
        <taxon>Parasitiformes</taxon>
        <taxon>Ixodida</taxon>
        <taxon>Ixodoidea</taxon>
        <taxon>Ixodidae</taxon>
        <taxon>Amblyomminae</taxon>
        <taxon>Amblyomma</taxon>
    </lineage>
</organism>
<feature type="compositionally biased region" description="Basic and acidic residues" evidence="1">
    <location>
        <begin position="55"/>
        <end position="74"/>
    </location>
</feature>
<keyword evidence="3" id="KW-1185">Reference proteome</keyword>
<dbReference type="SUPFAM" id="SSF52266">
    <property type="entry name" value="SGNH hydrolase"/>
    <property type="match status" value="1"/>
</dbReference>
<dbReference type="CDD" id="cd00229">
    <property type="entry name" value="SGNH_hydrolase"/>
    <property type="match status" value="1"/>
</dbReference>
<evidence type="ECO:0008006" key="4">
    <source>
        <dbReference type="Google" id="ProtNLM"/>
    </source>
</evidence>
<dbReference type="InterPro" id="IPR036514">
    <property type="entry name" value="SGNH_hydro_sf"/>
</dbReference>
<sequence length="284" mass="31753">MVGEIKEEREKRTQLEKQVEALRSRPAGHPSSEKCQVGDEARRSYSAVVQRALSEKNENEMKKVKAGMETRDNSVQRQESQLERSGGQQMELGSEPLGRRRVLVVGDSNVARVEGGVLTAVKADRRVQVEAQSGKCMVDAMARAREVVVGSMDGEHLVVIHAGLNDVLQGRSQNLETQLEVGMRRLREASESVHVTICTIPEVQRQARETERRVVETNRVIRLLSRRLRYEVMEVNREVYEVRPHPFAQDGIHYGGATGKKVGSRIGRQATAFLGGPRALKEPV</sequence>
<evidence type="ECO:0000313" key="2">
    <source>
        <dbReference type="EMBL" id="KAK8771105.1"/>
    </source>
</evidence>
<dbReference type="AlphaFoldDB" id="A0AAQ4E8V4"/>
<feature type="region of interest" description="Disordered" evidence="1">
    <location>
        <begin position="55"/>
        <end position="92"/>
    </location>
</feature>
<dbReference type="Gene3D" id="3.40.50.1110">
    <property type="entry name" value="SGNH hydrolase"/>
    <property type="match status" value="1"/>
</dbReference>
<evidence type="ECO:0000256" key="1">
    <source>
        <dbReference type="SAM" id="MobiDB-lite"/>
    </source>
</evidence>
<feature type="compositionally biased region" description="Basic and acidic residues" evidence="1">
    <location>
        <begin position="1"/>
        <end position="23"/>
    </location>
</feature>
<name>A0AAQ4E8V4_AMBAM</name>
<gene>
    <name evidence="2" type="ORF">V5799_025652</name>
</gene>
<comment type="caution">
    <text evidence="2">The sequence shown here is derived from an EMBL/GenBank/DDBJ whole genome shotgun (WGS) entry which is preliminary data.</text>
</comment>